<evidence type="ECO:0000313" key="2">
    <source>
        <dbReference type="EMBL" id="CRY69322.1"/>
    </source>
</evidence>
<reference evidence="1" key="3">
    <citation type="submission" date="2015-03" db="EMBL/GenBank/DDBJ databases">
        <authorList>
            <person name="Murphy D."/>
        </authorList>
    </citation>
    <scope>NUCLEOTIDE SEQUENCE [LARGE SCALE GENOMIC DNA]</scope>
    <source>
        <strain evidence="1">A125KOH2</strain>
    </source>
</reference>
<evidence type="ECO:0000313" key="4">
    <source>
        <dbReference type="Proteomes" id="UP000045840"/>
    </source>
</evidence>
<accession>A0A0T9RDT9</accession>
<organism evidence="1 4">
    <name type="scientific">Yersinia pekkanenii</name>
    <dbReference type="NCBI Taxonomy" id="1288385"/>
    <lineage>
        <taxon>Bacteria</taxon>
        <taxon>Pseudomonadati</taxon>
        <taxon>Pseudomonadota</taxon>
        <taxon>Gammaproteobacteria</taxon>
        <taxon>Enterobacterales</taxon>
        <taxon>Yersiniaceae</taxon>
        <taxon>Yersinia</taxon>
    </lineage>
</organism>
<reference evidence="2 3" key="1">
    <citation type="submission" date="2015-03" db="EMBL/GenBank/DDBJ databases">
        <authorList>
            <consortium name="Pathogen Informatics"/>
            <person name="Murphy D."/>
        </authorList>
    </citation>
    <scope>NUCLEOTIDE SEQUENCE [LARGE SCALE GENOMIC DNA]</scope>
    <source>
        <strain evidence="3">type strain: CIP110230</strain>
        <strain evidence="2">Type strain: CIP110230</strain>
    </source>
</reference>
<name>A0A0T9RDT9_9GAMM</name>
<reference evidence="4" key="2">
    <citation type="submission" date="2015-03" db="EMBL/GenBank/DDBJ databases">
        <authorList>
            <consortium name="Pathogen Informatics"/>
        </authorList>
    </citation>
    <scope>NUCLEOTIDE SEQUENCE [LARGE SCALE GENOMIC DNA]</scope>
    <source>
        <strain evidence="4">A125KOH2</strain>
    </source>
</reference>
<evidence type="ECO:0000313" key="1">
    <source>
        <dbReference type="EMBL" id="CNI57744.1"/>
    </source>
</evidence>
<sequence length="35" mass="4238">MKMVDFRRMAAKMDQHMQQLDVRGIKEPHQIINLK</sequence>
<dbReference type="EMBL" id="CWJL01000043">
    <property type="protein sequence ID" value="CRY69322.1"/>
    <property type="molecule type" value="Genomic_DNA"/>
</dbReference>
<dbReference type="AlphaFoldDB" id="A0A0T9RDT9"/>
<dbReference type="Proteomes" id="UP000045840">
    <property type="component" value="Unassembled WGS sequence"/>
</dbReference>
<gene>
    <name evidence="1" type="ORF">ERS008529_04404</name>
    <name evidence="2" type="ORF">ERS137968_04472</name>
</gene>
<keyword evidence="3" id="KW-1185">Reference proteome</keyword>
<protein>
    <submittedName>
        <fullName evidence="1">Uncharacterized protein</fullName>
    </submittedName>
</protein>
<dbReference type="STRING" id="1288385.ERS137968_04472"/>
<evidence type="ECO:0000313" key="3">
    <source>
        <dbReference type="Proteomes" id="UP000044625"/>
    </source>
</evidence>
<proteinExistence type="predicted"/>
<dbReference type="EMBL" id="CQAZ01000070">
    <property type="protein sequence ID" value="CNI57744.1"/>
    <property type="molecule type" value="Genomic_DNA"/>
</dbReference>
<dbReference type="Proteomes" id="UP000044625">
    <property type="component" value="Unassembled WGS sequence"/>
</dbReference>